<sequence length="137" mass="15540">MPERHVLEELHVREFRIGGTWIEAQFDRTYQSAMLNSPSHLTFIAALVQMQKLTYVYACNRLGLNADVHAAEALKVWPTSLSISLRDMVVDEKALVQRIEFTEFRKLSRNKFHAKARSEVGPIAIDATAMIIVIGEA</sequence>
<name>A0A437JMQ6_9BURK</name>
<dbReference type="OrthoDB" id="9866678at2"/>
<proteinExistence type="predicted"/>
<dbReference type="RefSeq" id="WP_128201216.1">
    <property type="nucleotide sequence ID" value="NZ_SACT01000011.1"/>
</dbReference>
<organism evidence="1 2">
    <name type="scientific">Rubrivivax albus</name>
    <dbReference type="NCBI Taxonomy" id="2499835"/>
    <lineage>
        <taxon>Bacteria</taxon>
        <taxon>Pseudomonadati</taxon>
        <taxon>Pseudomonadota</taxon>
        <taxon>Betaproteobacteria</taxon>
        <taxon>Burkholderiales</taxon>
        <taxon>Sphaerotilaceae</taxon>
        <taxon>Rubrivivax</taxon>
    </lineage>
</organism>
<comment type="caution">
    <text evidence="1">The sequence shown here is derived from an EMBL/GenBank/DDBJ whole genome shotgun (WGS) entry which is preliminary data.</text>
</comment>
<evidence type="ECO:0000313" key="2">
    <source>
        <dbReference type="Proteomes" id="UP000288178"/>
    </source>
</evidence>
<dbReference type="Proteomes" id="UP000288178">
    <property type="component" value="Unassembled WGS sequence"/>
</dbReference>
<keyword evidence="2" id="KW-1185">Reference proteome</keyword>
<accession>A0A437JMQ6</accession>
<reference evidence="1 2" key="1">
    <citation type="submission" date="2019-01" db="EMBL/GenBank/DDBJ databases">
        <authorList>
            <person name="Chen W.-M."/>
        </authorList>
    </citation>
    <scope>NUCLEOTIDE SEQUENCE [LARGE SCALE GENOMIC DNA]</scope>
    <source>
        <strain evidence="1 2">ICH-3</strain>
    </source>
</reference>
<dbReference type="AlphaFoldDB" id="A0A437JMQ6"/>
<protein>
    <submittedName>
        <fullName evidence="1">Uncharacterized protein</fullName>
    </submittedName>
</protein>
<gene>
    <name evidence="1" type="ORF">ENE75_23275</name>
</gene>
<evidence type="ECO:0000313" key="1">
    <source>
        <dbReference type="EMBL" id="RVT48112.1"/>
    </source>
</evidence>
<dbReference type="EMBL" id="SACT01000011">
    <property type="protein sequence ID" value="RVT48112.1"/>
    <property type="molecule type" value="Genomic_DNA"/>
</dbReference>